<dbReference type="AlphaFoldDB" id="A0A9X4ERI5"/>
<evidence type="ECO:0000256" key="2">
    <source>
        <dbReference type="ARBA" id="ARBA00022692"/>
    </source>
</evidence>
<evidence type="ECO:0000313" key="7">
    <source>
        <dbReference type="Proteomes" id="UP001149303"/>
    </source>
</evidence>
<evidence type="ECO:0000256" key="1">
    <source>
        <dbReference type="ARBA" id="ARBA00004141"/>
    </source>
</evidence>
<gene>
    <name evidence="6" type="ORF">LCI24_11245</name>
</gene>
<feature type="transmembrane region" description="Helical" evidence="5">
    <location>
        <begin position="97"/>
        <end position="117"/>
    </location>
</feature>
<dbReference type="RefSeq" id="WP_274640452.1">
    <property type="nucleotide sequence ID" value="NZ_JAIWJY010000007.1"/>
</dbReference>
<accession>A0A9X4ERI5</accession>
<reference evidence="6" key="1">
    <citation type="submission" date="2021-09" db="EMBL/GenBank/DDBJ databases">
        <authorList>
            <person name="Smyrli M."/>
        </authorList>
    </citation>
    <scope>NUCLEOTIDE SEQUENCE</scope>
    <source>
        <strain evidence="6">LAR25</strain>
    </source>
</reference>
<keyword evidence="4 5" id="KW-0472">Membrane</keyword>
<dbReference type="Pfam" id="PF07681">
    <property type="entry name" value="DoxX"/>
    <property type="match status" value="1"/>
</dbReference>
<evidence type="ECO:0000256" key="4">
    <source>
        <dbReference type="ARBA" id="ARBA00023136"/>
    </source>
</evidence>
<feature type="transmembrane region" description="Helical" evidence="5">
    <location>
        <begin position="44"/>
        <end position="62"/>
    </location>
</feature>
<dbReference type="Proteomes" id="UP001149303">
    <property type="component" value="Unassembled WGS sequence"/>
</dbReference>
<keyword evidence="2 5" id="KW-0812">Transmembrane</keyword>
<evidence type="ECO:0000256" key="3">
    <source>
        <dbReference type="ARBA" id="ARBA00022989"/>
    </source>
</evidence>
<name>A0A9X4ERI5_9FLAO</name>
<comment type="caution">
    <text evidence="6">The sequence shown here is derived from an EMBL/GenBank/DDBJ whole genome shotgun (WGS) entry which is preliminary data.</text>
</comment>
<evidence type="ECO:0000313" key="6">
    <source>
        <dbReference type="EMBL" id="MDE1207365.1"/>
    </source>
</evidence>
<feature type="transmembrane region" description="Helical" evidence="5">
    <location>
        <begin position="69"/>
        <end position="91"/>
    </location>
</feature>
<keyword evidence="3 5" id="KW-1133">Transmembrane helix</keyword>
<proteinExistence type="predicted"/>
<sequence>MKKYILLILKLIAAIIMLQTLFFKFTGAQESIDLFTKIAGNNEAYMRIGTGVFELIASILLFTPKKTWLGALLTIGLMSGAIMSHLTILGIEHNKDGGTLFISAIVTFTSGVILLIFNRQNIPVVGDKL</sequence>
<organism evidence="6 7">
    <name type="scientific">Tenacibaculum larymnensis</name>
    <dbReference type="NCBI Taxonomy" id="2878201"/>
    <lineage>
        <taxon>Bacteria</taxon>
        <taxon>Pseudomonadati</taxon>
        <taxon>Bacteroidota</taxon>
        <taxon>Flavobacteriia</taxon>
        <taxon>Flavobacteriales</taxon>
        <taxon>Flavobacteriaceae</taxon>
        <taxon>Tenacibaculum</taxon>
    </lineage>
</organism>
<dbReference type="EMBL" id="JAIWJY010000007">
    <property type="protein sequence ID" value="MDE1207365.1"/>
    <property type="molecule type" value="Genomic_DNA"/>
</dbReference>
<protein>
    <submittedName>
        <fullName evidence="6">DoxX family protein</fullName>
    </submittedName>
</protein>
<comment type="subcellular location">
    <subcellularLocation>
        <location evidence="1">Membrane</location>
        <topology evidence="1">Multi-pass membrane protein</topology>
    </subcellularLocation>
</comment>
<keyword evidence="7" id="KW-1185">Reference proteome</keyword>
<dbReference type="InterPro" id="IPR032808">
    <property type="entry name" value="DoxX"/>
</dbReference>
<evidence type="ECO:0000256" key="5">
    <source>
        <dbReference type="SAM" id="Phobius"/>
    </source>
</evidence>
<dbReference type="GO" id="GO:0016020">
    <property type="term" value="C:membrane"/>
    <property type="evidence" value="ECO:0007669"/>
    <property type="project" value="UniProtKB-SubCell"/>
</dbReference>